<dbReference type="KEGG" id="tsig:D6T69_03570"/>
<accession>A0A3Q8RSI0</accession>
<reference evidence="1 2" key="1">
    <citation type="submission" date="2018-09" db="EMBL/GenBank/DDBJ databases">
        <title>Insights into the microbiota of Asian seabass (Lates calcarifer) with tenacibaculosis symptoms and description of sp. nov. Tenacibaculum singaporense.</title>
        <authorList>
            <person name="Miyake S."/>
            <person name="Soh M."/>
            <person name="Azman M.N."/>
            <person name="Ngoh S.Y."/>
            <person name="Orban L."/>
        </authorList>
    </citation>
    <scope>NUCLEOTIDE SEQUENCE [LARGE SCALE GENOMIC DNA]</scope>
    <source>
        <strain evidence="1 2">DSM 106434</strain>
    </source>
</reference>
<dbReference type="InterPro" id="IPR058240">
    <property type="entry name" value="rSAM_sf"/>
</dbReference>
<evidence type="ECO:0000313" key="1">
    <source>
        <dbReference type="EMBL" id="AZJ34657.1"/>
    </source>
</evidence>
<organism evidence="1 2">
    <name type="scientific">Tenacibaculum singaporense</name>
    <dbReference type="NCBI Taxonomy" id="2358479"/>
    <lineage>
        <taxon>Bacteria</taxon>
        <taxon>Pseudomonadati</taxon>
        <taxon>Bacteroidota</taxon>
        <taxon>Flavobacteriia</taxon>
        <taxon>Flavobacteriales</taxon>
        <taxon>Flavobacteriaceae</taxon>
        <taxon>Tenacibaculum</taxon>
    </lineage>
</organism>
<dbReference type="InterPro" id="IPR026497">
    <property type="entry name" value="GRASP-with-SPASM"/>
</dbReference>
<gene>
    <name evidence="1" type="primary">gwsS</name>
    <name evidence="1" type="ORF">D6T69_03570</name>
</gene>
<proteinExistence type="predicted"/>
<sequence>MKNSNKYVRMFSNCIPVLGRDKSVIYDLQRKQMFNIPNDLYNFIQLFEEHTISEIFELCGKDNEQVVEEYFQFLTNKELTFLIDKDELELFPKLSMKWRSPAKISNAIIEISETTYPLFEKIVAYLTALGCEYLYLKIDAPKSFLLMKNIMEKLTTSAIFSVVFETPFNKGEKITDYEQLIVENKRIETIFLLSDEQLKTSSSKILITSPKRFVNKKEYFFKINISLFTESQKYNTYFNKKVFINKEGGVLNAPETEELFGNIARLTFKELEAVVDSEQFQKYWSINKDVIDECKDCELRYMCVDNRVPKQSKGGNYFFTSKCELRALN</sequence>
<dbReference type="NCBIfam" id="TIGR04193">
    <property type="entry name" value="SPASM_w_grasp"/>
    <property type="match status" value="1"/>
</dbReference>
<dbReference type="Proteomes" id="UP000274593">
    <property type="component" value="Chromosome"/>
</dbReference>
<dbReference type="SUPFAM" id="SSF102114">
    <property type="entry name" value="Radical SAM enzymes"/>
    <property type="match status" value="1"/>
</dbReference>
<keyword evidence="2" id="KW-1185">Reference proteome</keyword>
<dbReference type="AlphaFoldDB" id="A0A3Q8RSI0"/>
<name>A0A3Q8RSI0_9FLAO</name>
<protein>
    <submittedName>
        <fullName evidence="1">Grasp-with-spasm system SPASM domain peptide maturase</fullName>
    </submittedName>
</protein>
<evidence type="ECO:0000313" key="2">
    <source>
        <dbReference type="Proteomes" id="UP000274593"/>
    </source>
</evidence>
<dbReference type="RefSeq" id="WP_125066492.1">
    <property type="nucleotide sequence ID" value="NZ_CP032548.1"/>
</dbReference>
<dbReference type="EMBL" id="CP032548">
    <property type="protein sequence ID" value="AZJ34657.1"/>
    <property type="molecule type" value="Genomic_DNA"/>
</dbReference>